<feature type="region of interest" description="Disordered" evidence="7">
    <location>
        <begin position="667"/>
        <end position="699"/>
    </location>
</feature>
<evidence type="ECO:0000256" key="2">
    <source>
        <dbReference type="ARBA" id="ARBA00022553"/>
    </source>
</evidence>
<dbReference type="PANTHER" id="PTHR35578">
    <property type="entry name" value="PROLINE-RICH TRANSMEMBRANE PROTEIN 4-RELATED"/>
    <property type="match status" value="1"/>
</dbReference>
<dbReference type="InterPro" id="IPR052836">
    <property type="entry name" value="PRRT_domain-containing"/>
</dbReference>
<reference evidence="11" key="4">
    <citation type="submission" date="2025-09" db="UniProtKB">
        <authorList>
            <consortium name="Ensembl"/>
        </authorList>
    </citation>
    <scope>IDENTIFICATION</scope>
    <source>
        <strain evidence="11">JP 163 A</strain>
    </source>
</reference>
<evidence type="ECO:0000256" key="5">
    <source>
        <dbReference type="ARBA" id="ARBA00022989"/>
    </source>
</evidence>
<sequence length="809" mass="89272">MGSLWNIYFLFLLSFSLLLHAAAFTEENTKEARETDYYQEIQFLTQPTEKPRQSSLAQDSFMFGLENVDFPNHPLNWPFSSSEDLDRQGVIGEYSDIQEDIETSPFYPNDERLTSKPSDILKKDTTLVEGVQTSGNILLGKALQNPTKETLNFLSTERSRVSAEHPPQIRENEQTLTTLQNEISDIHFPLPFSNSLPSPIPDWNSTSSPFIGPDNNPDHQAPSPATNNEGRTEDQSWTPTYPEDFTPSEPLLPSLAISPALLVPLYSDWNSAFATWGFAWEAHIYGLGSVFTLICLISVVCLLGLPLRCPPGIGLFIMLHFFILAFAGIQGFSLVYDAYNSQDRLPPLVTQLLSELPTPCLISAFSLAFFLLSLHSPLPKPCLLLCMCLLQFMISLGCVGLLQLFHSLPTVVILFPQGLFVLIVEDWDRAARAGIGCSLCLLGCGGFQLYGILHALGLGGIDGFGFEPWPWWGYQIGYRFCEIGVGVGLCIIGTHPLRPSQEEVSSPALSTHESWSQVKQERLMVCNVDAKKQSEALPLCSMVDNPESEVDCANKHSPNKSTLPLHTPQKPPSKPENADELQLSSLDSVGTDSDSTGDLRPPSPIDLSRSIDQALFSESLFSHSIFSPQRLFHTSSSFSLNSPAQESLNHGPKSVVDTLYRASSCGDVDQENATSSSRVSQPHGSLMSHRKAPVPTGQIDWKGSITGSTQGLCNYPKQTGKFHSNSWTNRGQSITQSNFPRAIPSLSYHRKYRTLSLASQDSKGSGRLPVTKHLSESKQLEWDMAVQAEFVNVCKQIDALSMCSDTIEL</sequence>
<dbReference type="PANTHER" id="PTHR35578:SF6">
    <property type="entry name" value="PROLINE-RICH TRANSMEMBRANE PROTEIN 4"/>
    <property type="match status" value="1"/>
</dbReference>
<keyword evidence="4 9" id="KW-0732">Signal</keyword>
<feature type="chain" id="PRO_5017220555" evidence="9">
    <location>
        <begin position="24"/>
        <end position="809"/>
    </location>
</feature>
<feature type="domain" description="Proline-rich transmembrane protein 3/4" evidence="10">
    <location>
        <begin position="268"/>
        <end position="422"/>
    </location>
</feature>
<dbReference type="Proteomes" id="UP000002852">
    <property type="component" value="Unassembled WGS sequence"/>
</dbReference>
<evidence type="ECO:0000256" key="3">
    <source>
        <dbReference type="ARBA" id="ARBA00022692"/>
    </source>
</evidence>
<evidence type="ECO:0000259" key="10">
    <source>
        <dbReference type="Pfam" id="PF25987"/>
    </source>
</evidence>
<accession>A0A3B5RDT0</accession>
<evidence type="ECO:0000256" key="1">
    <source>
        <dbReference type="ARBA" id="ARBA00004141"/>
    </source>
</evidence>
<keyword evidence="12" id="KW-1185">Reference proteome</keyword>
<feature type="transmembrane region" description="Helical" evidence="8">
    <location>
        <begin position="284"/>
        <end position="305"/>
    </location>
</feature>
<feature type="transmembrane region" description="Helical" evidence="8">
    <location>
        <begin position="356"/>
        <end position="375"/>
    </location>
</feature>
<dbReference type="AlphaFoldDB" id="A0A3B5RDT0"/>
<evidence type="ECO:0000256" key="9">
    <source>
        <dbReference type="SAM" id="SignalP"/>
    </source>
</evidence>
<evidence type="ECO:0000313" key="11">
    <source>
        <dbReference type="Ensembl" id="ENSXMAP00000041169.1"/>
    </source>
</evidence>
<keyword evidence="2" id="KW-0597">Phosphoprotein</keyword>
<feature type="region of interest" description="Disordered" evidence="7">
    <location>
        <begin position="548"/>
        <end position="580"/>
    </location>
</feature>
<feature type="region of interest" description="Disordered" evidence="7">
    <location>
        <begin position="203"/>
        <end position="243"/>
    </location>
</feature>
<dbReference type="InterPro" id="IPR059081">
    <property type="entry name" value="PRRT3-4"/>
</dbReference>
<dbReference type="Ensembl" id="ENSXMAT00000026734.1">
    <property type="protein sequence ID" value="ENSXMAP00000041169.1"/>
    <property type="gene ID" value="ENSXMAG00000025869.1"/>
</dbReference>
<dbReference type="Pfam" id="PF25987">
    <property type="entry name" value="PRRT3"/>
    <property type="match status" value="2"/>
</dbReference>
<name>A0A3B5RDT0_XIPMA</name>
<evidence type="ECO:0000256" key="7">
    <source>
        <dbReference type="SAM" id="MobiDB-lite"/>
    </source>
</evidence>
<feature type="compositionally biased region" description="Polar residues" evidence="7">
    <location>
        <begin position="671"/>
        <end position="683"/>
    </location>
</feature>
<evidence type="ECO:0000256" key="4">
    <source>
        <dbReference type="ARBA" id="ARBA00022729"/>
    </source>
</evidence>
<feature type="compositionally biased region" description="Low complexity" evidence="7">
    <location>
        <begin position="587"/>
        <end position="599"/>
    </location>
</feature>
<evidence type="ECO:0000256" key="6">
    <source>
        <dbReference type="ARBA" id="ARBA00023136"/>
    </source>
</evidence>
<evidence type="ECO:0000256" key="8">
    <source>
        <dbReference type="SAM" id="Phobius"/>
    </source>
</evidence>
<feature type="compositionally biased region" description="Polar residues" evidence="7">
    <location>
        <begin position="223"/>
        <end position="239"/>
    </location>
</feature>
<feature type="transmembrane region" description="Helical" evidence="8">
    <location>
        <begin position="312"/>
        <end position="336"/>
    </location>
</feature>
<reference evidence="11" key="3">
    <citation type="submission" date="2025-08" db="UniProtKB">
        <authorList>
            <consortium name="Ensembl"/>
        </authorList>
    </citation>
    <scope>IDENTIFICATION</scope>
    <source>
        <strain evidence="11">JP 163 A</strain>
    </source>
</reference>
<feature type="region of interest" description="Disordered" evidence="7">
    <location>
        <begin position="587"/>
        <end position="606"/>
    </location>
</feature>
<keyword evidence="5 8" id="KW-1133">Transmembrane helix</keyword>
<evidence type="ECO:0000313" key="12">
    <source>
        <dbReference type="Proteomes" id="UP000002852"/>
    </source>
</evidence>
<feature type="transmembrane region" description="Helical" evidence="8">
    <location>
        <begin position="382"/>
        <end position="402"/>
    </location>
</feature>
<comment type="subcellular location">
    <subcellularLocation>
        <location evidence="1">Membrane</location>
        <topology evidence="1">Multi-pass membrane protein</topology>
    </subcellularLocation>
</comment>
<organism evidence="11 12">
    <name type="scientific">Xiphophorus maculatus</name>
    <name type="common">Southern platyfish</name>
    <name type="synonym">Platypoecilus maculatus</name>
    <dbReference type="NCBI Taxonomy" id="8083"/>
    <lineage>
        <taxon>Eukaryota</taxon>
        <taxon>Metazoa</taxon>
        <taxon>Chordata</taxon>
        <taxon>Craniata</taxon>
        <taxon>Vertebrata</taxon>
        <taxon>Euteleostomi</taxon>
        <taxon>Actinopterygii</taxon>
        <taxon>Neopterygii</taxon>
        <taxon>Teleostei</taxon>
        <taxon>Neoteleostei</taxon>
        <taxon>Acanthomorphata</taxon>
        <taxon>Ovalentaria</taxon>
        <taxon>Atherinomorphae</taxon>
        <taxon>Cyprinodontiformes</taxon>
        <taxon>Poeciliidae</taxon>
        <taxon>Poeciliinae</taxon>
        <taxon>Xiphophorus</taxon>
    </lineage>
</organism>
<keyword evidence="6 8" id="KW-0472">Membrane</keyword>
<keyword evidence="3 8" id="KW-0812">Transmembrane</keyword>
<dbReference type="GeneTree" id="ENSGT00730000111591"/>
<feature type="signal peptide" evidence="9">
    <location>
        <begin position="1"/>
        <end position="23"/>
    </location>
</feature>
<reference evidence="12" key="2">
    <citation type="journal article" date="2013" name="Nat. Genet.">
        <title>The genome of the platyfish, Xiphophorus maculatus, provides insights into evolutionary adaptation and several complex traits.</title>
        <authorList>
            <person name="Schartl M."/>
            <person name="Walter R.B."/>
            <person name="Shen Y."/>
            <person name="Garcia T."/>
            <person name="Catchen J."/>
            <person name="Amores A."/>
            <person name="Braasch I."/>
            <person name="Chalopin D."/>
            <person name="Volff J.N."/>
            <person name="Lesch K.P."/>
            <person name="Bisazza A."/>
            <person name="Minx P."/>
            <person name="Hillier L."/>
            <person name="Wilson R.K."/>
            <person name="Fuerstenberg S."/>
            <person name="Boore J."/>
            <person name="Searle S."/>
            <person name="Postlethwait J.H."/>
            <person name="Warren W.C."/>
        </authorList>
    </citation>
    <scope>NUCLEOTIDE SEQUENCE [LARGE SCALE GENOMIC DNA]</scope>
    <source>
        <strain evidence="12">JP 163 A</strain>
    </source>
</reference>
<feature type="domain" description="Proline-rich transmembrane protein 3/4" evidence="10">
    <location>
        <begin position="429"/>
        <end position="497"/>
    </location>
</feature>
<protein>
    <submittedName>
        <fullName evidence="11">Proline rich transmembrane protein 4a</fullName>
    </submittedName>
</protein>
<proteinExistence type="predicted"/>
<reference evidence="12" key="1">
    <citation type="submission" date="2012-01" db="EMBL/GenBank/DDBJ databases">
        <authorList>
            <person name="Walter R."/>
            <person name="Schartl M."/>
            <person name="Warren W."/>
        </authorList>
    </citation>
    <scope>NUCLEOTIDE SEQUENCE [LARGE SCALE GENOMIC DNA]</scope>
    <source>
        <strain evidence="12">JP 163 A</strain>
    </source>
</reference>